<dbReference type="RefSeq" id="WP_215916048.1">
    <property type="nucleotide sequence ID" value="NZ_JAHKNI010000002.1"/>
</dbReference>
<dbReference type="Pfam" id="PF12395">
    <property type="entry name" value="DUF3658"/>
    <property type="match status" value="1"/>
</dbReference>
<comment type="caution">
    <text evidence="3">The sequence shown here is derived from an EMBL/GenBank/DDBJ whole genome shotgun (WGS) entry which is preliminary data.</text>
</comment>
<sequence length="254" mass="27509">MTTVHVAPNGSSAASIRTALDAAGAGEVEVVACSDDLSYGPIDGADRREWWTSAVTGDFGRRVSGWGESFELDLPRLAALGPDVRIVLWVGRRSPQEFATYLYLVDFFRMRSLHVIEVSGPREPAAAAGRAAALPPSEIGALLGSERALDATEREELVRQWAVLRAENAPLRVMSDGRLVSAPIDWFDEVIVSHVPAEPAPMPRVIAEAMGGYPAETHDYVLQQRVVALIDSGVLAAEGDPLTARMCRIRRVPR</sequence>
<evidence type="ECO:0000259" key="2">
    <source>
        <dbReference type="Pfam" id="PF12395"/>
    </source>
</evidence>
<dbReference type="Proteomes" id="UP000733379">
    <property type="component" value="Unassembled WGS sequence"/>
</dbReference>
<evidence type="ECO:0000313" key="4">
    <source>
        <dbReference type="Proteomes" id="UP000733379"/>
    </source>
</evidence>
<reference evidence="3 4" key="1">
    <citation type="submission" date="2021-06" db="EMBL/GenBank/DDBJ databases">
        <title>Actinomycetes sequencing.</title>
        <authorList>
            <person name="Shan Q."/>
        </authorList>
    </citation>
    <scope>NUCLEOTIDE SEQUENCE [LARGE SCALE GENOMIC DNA]</scope>
    <source>
        <strain evidence="3 4">NEAU-G5</strain>
    </source>
</reference>
<evidence type="ECO:0000259" key="1">
    <source>
        <dbReference type="Pfam" id="PF08874"/>
    </source>
</evidence>
<dbReference type="EMBL" id="JAHKNI010000002">
    <property type="protein sequence ID" value="MBU3061121.1"/>
    <property type="molecule type" value="Genomic_DNA"/>
</dbReference>
<evidence type="ECO:0000313" key="3">
    <source>
        <dbReference type="EMBL" id="MBU3061121.1"/>
    </source>
</evidence>
<gene>
    <name evidence="3" type="ORF">KO481_06245</name>
</gene>
<proteinExistence type="predicted"/>
<protein>
    <submittedName>
        <fullName evidence="3">DUF1835 domain-containing protein</fullName>
    </submittedName>
</protein>
<feature type="domain" description="DUF1835" evidence="1">
    <location>
        <begin position="4"/>
        <end position="118"/>
    </location>
</feature>
<dbReference type="InterPro" id="IPR014973">
    <property type="entry name" value="DUF1835"/>
</dbReference>
<dbReference type="Pfam" id="PF08874">
    <property type="entry name" value="DUF1835"/>
    <property type="match status" value="1"/>
</dbReference>
<organism evidence="3 4">
    <name type="scientific">Nocardia albiluteola</name>
    <dbReference type="NCBI Taxonomy" id="2842303"/>
    <lineage>
        <taxon>Bacteria</taxon>
        <taxon>Bacillati</taxon>
        <taxon>Actinomycetota</taxon>
        <taxon>Actinomycetes</taxon>
        <taxon>Mycobacteriales</taxon>
        <taxon>Nocardiaceae</taxon>
        <taxon>Nocardia</taxon>
    </lineage>
</organism>
<dbReference type="InterPro" id="IPR022123">
    <property type="entry name" value="DUF3658"/>
</dbReference>
<accession>A0ABS6AV47</accession>
<keyword evidence="4" id="KW-1185">Reference proteome</keyword>
<name>A0ABS6AV47_9NOCA</name>
<feature type="domain" description="DUF3658" evidence="2">
    <location>
        <begin position="145"/>
        <end position="246"/>
    </location>
</feature>